<protein>
    <submittedName>
        <fullName evidence="1">Uncharacterized protein</fullName>
    </submittedName>
</protein>
<sequence length="103" mass="11649">MLKTFFSKFLLPSIVNSAKNLLDINYNEKAKQKSDSDLVIANSTSKIVATLKPEEKEVFFSTIRFYFSTVCGYMKCKFPFECDILLSADVPDINSIVDASFAR</sequence>
<keyword evidence="2" id="KW-1185">Reference proteome</keyword>
<evidence type="ECO:0000313" key="1">
    <source>
        <dbReference type="EMBL" id="GBN21614.1"/>
    </source>
</evidence>
<comment type="caution">
    <text evidence="1">The sequence shown here is derived from an EMBL/GenBank/DDBJ whole genome shotgun (WGS) entry which is preliminary data.</text>
</comment>
<organism evidence="1 2">
    <name type="scientific">Araneus ventricosus</name>
    <name type="common">Orbweaver spider</name>
    <name type="synonym">Epeira ventricosa</name>
    <dbReference type="NCBI Taxonomy" id="182803"/>
    <lineage>
        <taxon>Eukaryota</taxon>
        <taxon>Metazoa</taxon>
        <taxon>Ecdysozoa</taxon>
        <taxon>Arthropoda</taxon>
        <taxon>Chelicerata</taxon>
        <taxon>Arachnida</taxon>
        <taxon>Araneae</taxon>
        <taxon>Araneomorphae</taxon>
        <taxon>Entelegynae</taxon>
        <taxon>Araneoidea</taxon>
        <taxon>Araneidae</taxon>
        <taxon>Araneus</taxon>
    </lineage>
</organism>
<proteinExistence type="predicted"/>
<accession>A0A4Y2M4Y4</accession>
<name>A0A4Y2M4Y4_ARAVE</name>
<dbReference type="EMBL" id="BGPR01006759">
    <property type="protein sequence ID" value="GBN21614.1"/>
    <property type="molecule type" value="Genomic_DNA"/>
</dbReference>
<evidence type="ECO:0000313" key="2">
    <source>
        <dbReference type="Proteomes" id="UP000499080"/>
    </source>
</evidence>
<reference evidence="1 2" key="1">
    <citation type="journal article" date="2019" name="Sci. Rep.">
        <title>Orb-weaving spider Araneus ventricosus genome elucidates the spidroin gene catalogue.</title>
        <authorList>
            <person name="Kono N."/>
            <person name="Nakamura H."/>
            <person name="Ohtoshi R."/>
            <person name="Moran D.A.P."/>
            <person name="Shinohara A."/>
            <person name="Yoshida Y."/>
            <person name="Fujiwara M."/>
            <person name="Mori M."/>
            <person name="Tomita M."/>
            <person name="Arakawa K."/>
        </authorList>
    </citation>
    <scope>NUCLEOTIDE SEQUENCE [LARGE SCALE GENOMIC DNA]</scope>
</reference>
<dbReference type="Proteomes" id="UP000499080">
    <property type="component" value="Unassembled WGS sequence"/>
</dbReference>
<gene>
    <name evidence="1" type="ORF">AVEN_247399_1</name>
</gene>
<dbReference type="AlphaFoldDB" id="A0A4Y2M4Y4"/>